<feature type="domain" description="Rhodanese" evidence="1">
    <location>
        <begin position="140"/>
        <end position="231"/>
    </location>
</feature>
<dbReference type="PROSITE" id="PS50206">
    <property type="entry name" value="RHODANESE_3"/>
    <property type="match status" value="4"/>
</dbReference>
<dbReference type="SUPFAM" id="SSF52821">
    <property type="entry name" value="Rhodanese/Cell cycle control phosphatase"/>
    <property type="match status" value="4"/>
</dbReference>
<feature type="domain" description="Rhodanese" evidence="1">
    <location>
        <begin position="17"/>
        <end position="107"/>
    </location>
</feature>
<dbReference type="Proteomes" id="UP000292445">
    <property type="component" value="Unassembled WGS sequence"/>
</dbReference>
<proteinExistence type="predicted"/>
<comment type="caution">
    <text evidence="2">The sequence shown here is derived from an EMBL/GenBank/DDBJ whole genome shotgun (WGS) entry which is preliminary data.</text>
</comment>
<sequence length="533" mass="57764">MIQGVVDAATLKRMLHDGGEIALLDVREEGVFAKGHMFLAAPVPLSQLEIRVPVLVPRRSTRIVVTDGGEGLSERAAATLARHGYGDVSVLEGGLQAWIDAGYEVYTGVNVPSKAFGEYVELHDETPRMEAADVKARIDCGDDMVILDSRPLAEYRKVSIPGAIDCPGAELAYRIHDLVKSDSTLVIVNCGGRTRSIIGAQSLRNAGIPNRVVALKNGTMGWHLAGFPVDNGKDRTAPPPTEPGLRKARESARRVARRFGVRFLDAAGLDAFRREAGTRTVYLLDVRSPEEYASRHLRGSVSAPGGQLVQTTDTYVAVRNARLVLIDDHGVRATMTASWLMQMGWDEVYVLSDALAYGEWVSEPPAAEVLGLDDVHCERISPQALAALCIEGASVLDLDSKPRYREGHIPGAWHGIRANLARNLARLPAGDCIVVTSADGVLATLAAPEIAAITGGDVRVLAGGTQAWRAAGHPMEEGETRLTDDTDDVWVKVHDRTGNRDQAMKDYLTWEVDLMTQIGRDDDAGFRRYPTAE</sequence>
<reference evidence="2 3" key="1">
    <citation type="submission" date="2019-02" db="EMBL/GenBank/DDBJ databases">
        <title>Genomic Encyclopedia of Type Strains, Phase IV (KMG-IV): sequencing the most valuable type-strain genomes for metagenomic binning, comparative biology and taxonomic classification.</title>
        <authorList>
            <person name="Goeker M."/>
        </authorList>
    </citation>
    <scope>NUCLEOTIDE SEQUENCE [LARGE SCALE GENOMIC DNA]</scope>
    <source>
        <strain evidence="2 3">K24</strain>
    </source>
</reference>
<protein>
    <submittedName>
        <fullName evidence="2">3-mercaptopyruvate sulfurtransferase SseA</fullName>
    </submittedName>
</protein>
<dbReference type="EMBL" id="SGXC01000003">
    <property type="protein sequence ID" value="RZS78045.1"/>
    <property type="molecule type" value="Genomic_DNA"/>
</dbReference>
<feature type="domain" description="Rhodanese" evidence="1">
    <location>
        <begin position="389"/>
        <end position="477"/>
    </location>
</feature>
<evidence type="ECO:0000313" key="3">
    <source>
        <dbReference type="Proteomes" id="UP000292445"/>
    </source>
</evidence>
<dbReference type="AlphaFoldDB" id="A0A4Q7N7L4"/>
<name>A0A4Q7N7L4_9BURK</name>
<evidence type="ECO:0000313" key="2">
    <source>
        <dbReference type="EMBL" id="RZS78045.1"/>
    </source>
</evidence>
<dbReference type="PANTHER" id="PTHR44086">
    <property type="entry name" value="THIOSULFATE SULFURTRANSFERASE RDL2, MITOCHONDRIAL-RELATED"/>
    <property type="match status" value="1"/>
</dbReference>
<dbReference type="OrthoDB" id="9789585at2"/>
<keyword evidence="2" id="KW-0808">Transferase</keyword>
<dbReference type="PANTHER" id="PTHR44086:SF10">
    <property type="entry name" value="THIOSULFATE SULFURTRANSFERASE_RHODANESE-LIKE DOMAIN-CONTAINING PROTEIN 3"/>
    <property type="match status" value="1"/>
</dbReference>
<gene>
    <name evidence="2" type="ORF">EV675_4685</name>
</gene>
<dbReference type="RefSeq" id="WP_130360502.1">
    <property type="nucleotide sequence ID" value="NZ_SGXC01000003.1"/>
</dbReference>
<keyword evidence="3" id="KW-1185">Reference proteome</keyword>
<feature type="domain" description="Rhodanese" evidence="1">
    <location>
        <begin position="277"/>
        <end position="369"/>
    </location>
</feature>
<dbReference type="GO" id="GO:0004792">
    <property type="term" value="F:thiosulfate-cyanide sulfurtransferase activity"/>
    <property type="evidence" value="ECO:0007669"/>
    <property type="project" value="TreeGrafter"/>
</dbReference>
<dbReference type="SMART" id="SM00450">
    <property type="entry name" value="RHOD"/>
    <property type="match status" value="4"/>
</dbReference>
<dbReference type="Pfam" id="PF00581">
    <property type="entry name" value="Rhodanese"/>
    <property type="match status" value="4"/>
</dbReference>
<keyword evidence="2" id="KW-0670">Pyruvate</keyword>
<dbReference type="InterPro" id="IPR036873">
    <property type="entry name" value="Rhodanese-like_dom_sf"/>
</dbReference>
<dbReference type="InterPro" id="IPR001763">
    <property type="entry name" value="Rhodanese-like_dom"/>
</dbReference>
<organism evidence="2 3">
    <name type="scientific">Pigmentiphaga kullae</name>
    <dbReference type="NCBI Taxonomy" id="151784"/>
    <lineage>
        <taxon>Bacteria</taxon>
        <taxon>Pseudomonadati</taxon>
        <taxon>Pseudomonadota</taxon>
        <taxon>Betaproteobacteria</taxon>
        <taxon>Burkholderiales</taxon>
        <taxon>Alcaligenaceae</taxon>
        <taxon>Pigmentiphaga</taxon>
    </lineage>
</organism>
<accession>A0A4Q7N7L4</accession>
<evidence type="ECO:0000259" key="1">
    <source>
        <dbReference type="PROSITE" id="PS50206"/>
    </source>
</evidence>
<dbReference type="Gene3D" id="3.40.250.10">
    <property type="entry name" value="Rhodanese-like domain"/>
    <property type="match status" value="4"/>
</dbReference>